<comment type="caution">
    <text evidence="2">The sequence shown here is derived from an EMBL/GenBank/DDBJ whole genome shotgun (WGS) entry which is preliminary data.</text>
</comment>
<reference evidence="2" key="1">
    <citation type="submission" date="2019-03" db="EMBL/GenBank/DDBJ databases">
        <title>Single cell metagenomics reveals metabolic interactions within the superorganism composed of flagellate Streblomastix strix and complex community of Bacteroidetes bacteria on its surface.</title>
        <authorList>
            <person name="Treitli S.C."/>
            <person name="Kolisko M."/>
            <person name="Husnik F."/>
            <person name="Keeling P."/>
            <person name="Hampl V."/>
        </authorList>
    </citation>
    <scope>NUCLEOTIDE SEQUENCE</scope>
    <source>
        <strain evidence="2">STM</strain>
    </source>
</reference>
<accession>A0A5J4S336</accession>
<organism evidence="2">
    <name type="scientific">termite gut metagenome</name>
    <dbReference type="NCBI Taxonomy" id="433724"/>
    <lineage>
        <taxon>unclassified sequences</taxon>
        <taxon>metagenomes</taxon>
        <taxon>organismal metagenomes</taxon>
    </lineage>
</organism>
<proteinExistence type="predicted"/>
<dbReference type="EMBL" id="SNRY01000482">
    <property type="protein sequence ID" value="KAA6340122.1"/>
    <property type="molecule type" value="Genomic_DNA"/>
</dbReference>
<sequence>MGTLFETESEGFMEEKNHKDGHTCRDCIHRERWELSEFSFKIIQCCNVQRSKHSNTGYKTVKLANKACQLWKLKI</sequence>
<protein>
    <submittedName>
        <fullName evidence="2">Uncharacterized protein</fullName>
    </submittedName>
</protein>
<gene>
    <name evidence="1" type="ORF">EZS27_011984</name>
    <name evidence="2" type="ORF">EZS27_011994</name>
</gene>
<dbReference type="AlphaFoldDB" id="A0A5J4S336"/>
<evidence type="ECO:0000313" key="2">
    <source>
        <dbReference type="EMBL" id="KAA6340132.1"/>
    </source>
</evidence>
<dbReference type="EMBL" id="SNRY01000482">
    <property type="protein sequence ID" value="KAA6340132.1"/>
    <property type="molecule type" value="Genomic_DNA"/>
</dbReference>
<evidence type="ECO:0000313" key="1">
    <source>
        <dbReference type="EMBL" id="KAA6340122.1"/>
    </source>
</evidence>
<name>A0A5J4S336_9ZZZZ</name>